<name>A0A0B1SDQ1_OESDE</name>
<gene>
    <name evidence="3" type="ORF">OESDEN_18959</name>
</gene>
<dbReference type="EMBL" id="KN590790">
    <property type="protein sequence ID" value="KHJ81355.1"/>
    <property type="molecule type" value="Genomic_DNA"/>
</dbReference>
<feature type="signal peptide" evidence="2">
    <location>
        <begin position="1"/>
        <end position="40"/>
    </location>
</feature>
<accession>A0A0B1SDQ1</accession>
<evidence type="ECO:0000313" key="3">
    <source>
        <dbReference type="EMBL" id="KHJ81355.1"/>
    </source>
</evidence>
<dbReference type="Proteomes" id="UP000053660">
    <property type="component" value="Unassembled WGS sequence"/>
</dbReference>
<feature type="compositionally biased region" description="Low complexity" evidence="1">
    <location>
        <begin position="54"/>
        <end position="76"/>
    </location>
</feature>
<sequence>MFLTRADIIKTPVYHKHRVNMNTAAICLLVLLIHTLSSEGKSLNSDRDSNSGVTSLSTELQQTLSSLGNETSSSSSPAKKNRYKFRLWKAVASGIAWAGAEFGVNKLIDRFG</sequence>
<organism evidence="3 4">
    <name type="scientific">Oesophagostomum dentatum</name>
    <name type="common">Nodular worm</name>
    <dbReference type="NCBI Taxonomy" id="61180"/>
    <lineage>
        <taxon>Eukaryota</taxon>
        <taxon>Metazoa</taxon>
        <taxon>Ecdysozoa</taxon>
        <taxon>Nematoda</taxon>
        <taxon>Chromadorea</taxon>
        <taxon>Rhabditida</taxon>
        <taxon>Rhabditina</taxon>
        <taxon>Rhabditomorpha</taxon>
        <taxon>Strongyloidea</taxon>
        <taxon>Strongylidae</taxon>
        <taxon>Oesophagostomum</taxon>
    </lineage>
</organism>
<evidence type="ECO:0000256" key="2">
    <source>
        <dbReference type="SAM" id="SignalP"/>
    </source>
</evidence>
<keyword evidence="4" id="KW-1185">Reference proteome</keyword>
<evidence type="ECO:0000313" key="4">
    <source>
        <dbReference type="Proteomes" id="UP000053660"/>
    </source>
</evidence>
<feature type="chain" id="PRO_5002061496" evidence="2">
    <location>
        <begin position="41"/>
        <end position="112"/>
    </location>
</feature>
<keyword evidence="2" id="KW-0732">Signal</keyword>
<dbReference type="AlphaFoldDB" id="A0A0B1SDQ1"/>
<protein>
    <submittedName>
        <fullName evidence="3">Uncharacterized protein</fullName>
    </submittedName>
</protein>
<evidence type="ECO:0000256" key="1">
    <source>
        <dbReference type="SAM" id="MobiDB-lite"/>
    </source>
</evidence>
<feature type="region of interest" description="Disordered" evidence="1">
    <location>
        <begin position="40"/>
        <end position="79"/>
    </location>
</feature>
<proteinExistence type="predicted"/>
<reference evidence="3 4" key="1">
    <citation type="submission" date="2014-03" db="EMBL/GenBank/DDBJ databases">
        <title>Draft genome of the hookworm Oesophagostomum dentatum.</title>
        <authorList>
            <person name="Mitreva M."/>
        </authorList>
    </citation>
    <scope>NUCLEOTIDE SEQUENCE [LARGE SCALE GENOMIC DNA]</scope>
    <source>
        <strain evidence="3 4">OD-Hann</strain>
    </source>
</reference>